<reference evidence="3 4" key="1">
    <citation type="submission" date="2016-10" db="EMBL/GenBank/DDBJ databases">
        <authorList>
            <person name="de Groot N.N."/>
        </authorList>
    </citation>
    <scope>NUCLEOTIDE SEQUENCE [LARGE SCALE GENOMIC DNA]</scope>
    <source>
        <strain evidence="3 4">DSM 28286</strain>
    </source>
</reference>
<gene>
    <name evidence="3" type="ORF">SAMN05444277_104126</name>
</gene>
<dbReference type="InterPro" id="IPR036929">
    <property type="entry name" value="DsbDN_sf"/>
</dbReference>
<dbReference type="Gene3D" id="2.60.40.1250">
    <property type="entry name" value="Thiol:disulfide interchange protein DsbD, N-terminal domain"/>
    <property type="match status" value="1"/>
</dbReference>
<evidence type="ECO:0000256" key="1">
    <source>
        <dbReference type="SAM" id="SignalP"/>
    </source>
</evidence>
<dbReference type="Pfam" id="PF11412">
    <property type="entry name" value="DsbD_N"/>
    <property type="match status" value="1"/>
</dbReference>
<proteinExistence type="predicted"/>
<name>A0A1I5UZK7_9BACT</name>
<evidence type="ECO:0000313" key="3">
    <source>
        <dbReference type="EMBL" id="SFQ00693.1"/>
    </source>
</evidence>
<sequence>MMKRFTLTFAAVLIVLSALNAQVQNPVKWNYTASKKSDKEYIVTISATLEPNWHIYSMNTPTGGPVPTTVTFKRNPLVTIDGKTTEDGRPKTVHDEIFGIDVKYYGETVSFVQTVKLKSPVKTNLSGTVKYMVCNDKMCLPPKTVPFNIQLQ</sequence>
<dbReference type="RefSeq" id="WP_090657345.1">
    <property type="nucleotide sequence ID" value="NZ_FOXQ01000004.1"/>
</dbReference>
<dbReference type="AlphaFoldDB" id="A0A1I5UZK7"/>
<dbReference type="EMBL" id="FOXQ01000004">
    <property type="protein sequence ID" value="SFQ00693.1"/>
    <property type="molecule type" value="Genomic_DNA"/>
</dbReference>
<dbReference type="OrthoDB" id="767251at2"/>
<dbReference type="Proteomes" id="UP000199031">
    <property type="component" value="Unassembled WGS sequence"/>
</dbReference>
<feature type="chain" id="PRO_5011584414" evidence="1">
    <location>
        <begin position="22"/>
        <end position="152"/>
    </location>
</feature>
<feature type="domain" description="Thiol:disulfide interchange protein DsbD N-terminal" evidence="2">
    <location>
        <begin position="33"/>
        <end position="145"/>
    </location>
</feature>
<accession>A0A1I5UZK7</accession>
<keyword evidence="1" id="KW-0732">Signal</keyword>
<evidence type="ECO:0000259" key="2">
    <source>
        <dbReference type="Pfam" id="PF11412"/>
    </source>
</evidence>
<evidence type="ECO:0000313" key="4">
    <source>
        <dbReference type="Proteomes" id="UP000199031"/>
    </source>
</evidence>
<dbReference type="STRING" id="1465490.SAMN05444277_104126"/>
<protein>
    <submittedName>
        <fullName evidence="3">Thiol:disulfide interchange protein DsbD</fullName>
    </submittedName>
</protein>
<feature type="signal peptide" evidence="1">
    <location>
        <begin position="1"/>
        <end position="21"/>
    </location>
</feature>
<organism evidence="3 4">
    <name type="scientific">Parafilimonas terrae</name>
    <dbReference type="NCBI Taxonomy" id="1465490"/>
    <lineage>
        <taxon>Bacteria</taxon>
        <taxon>Pseudomonadati</taxon>
        <taxon>Bacteroidota</taxon>
        <taxon>Chitinophagia</taxon>
        <taxon>Chitinophagales</taxon>
        <taxon>Chitinophagaceae</taxon>
        <taxon>Parafilimonas</taxon>
    </lineage>
</organism>
<keyword evidence="4" id="KW-1185">Reference proteome</keyword>
<dbReference type="InterPro" id="IPR028250">
    <property type="entry name" value="DsbDN"/>
</dbReference>